<keyword evidence="4" id="KW-0521">NADP</keyword>
<evidence type="ECO:0000256" key="2">
    <source>
        <dbReference type="ARBA" id="ARBA00011881"/>
    </source>
</evidence>
<dbReference type="InterPro" id="IPR013154">
    <property type="entry name" value="ADH-like_N"/>
</dbReference>
<keyword evidence="6" id="KW-0007">Acetylation</keyword>
<keyword evidence="5" id="KW-0694">RNA-binding</keyword>
<organism evidence="8 9">
    <name type="scientific">Paracoccus yeei</name>
    <dbReference type="NCBI Taxonomy" id="147645"/>
    <lineage>
        <taxon>Bacteria</taxon>
        <taxon>Pseudomonadati</taxon>
        <taxon>Pseudomonadota</taxon>
        <taxon>Alphaproteobacteria</taxon>
        <taxon>Rhodobacterales</taxon>
        <taxon>Paracoccaceae</taxon>
        <taxon>Paracoccus</taxon>
    </lineage>
</organism>
<evidence type="ECO:0000256" key="5">
    <source>
        <dbReference type="ARBA" id="ARBA00022884"/>
    </source>
</evidence>
<dbReference type="InterPro" id="IPR011032">
    <property type="entry name" value="GroES-like_sf"/>
</dbReference>
<dbReference type="Gene3D" id="3.40.50.720">
    <property type="entry name" value="NAD(P)-binding Rossmann-like Domain"/>
    <property type="match status" value="1"/>
</dbReference>
<dbReference type="SUPFAM" id="SSF50129">
    <property type="entry name" value="GroES-like"/>
    <property type="match status" value="1"/>
</dbReference>
<dbReference type="RefSeq" id="WP_080623224.1">
    <property type="nucleotide sequence ID" value="NZ_CAWMZI010000006.1"/>
</dbReference>
<reference evidence="8" key="1">
    <citation type="submission" date="2017-12" db="EMBL/GenBank/DDBJ databases">
        <title>FDA dAtabase for Regulatory Grade micrObial Sequences (FDA-ARGOS): Supporting development and validation of Infectious Disease Dx tests.</title>
        <authorList>
            <person name="Campos J."/>
            <person name="Goldberg B."/>
            <person name="Tallon L."/>
            <person name="Sadzewicz L."/>
            <person name="Sengamalay N."/>
            <person name="Ott S."/>
            <person name="Godinez A."/>
            <person name="Nagaraj S."/>
            <person name="Vyas G."/>
            <person name="Aluvathingal J."/>
            <person name="Nadendla S."/>
            <person name="Geyer C."/>
            <person name="Nandy P."/>
            <person name="Hobson J."/>
            <person name="Sichtig H."/>
        </authorList>
    </citation>
    <scope>NUCLEOTIDE SEQUENCE</scope>
    <source>
        <strain evidence="8">FDAARGOS_252</strain>
        <plasmid evidence="8">unnamed5</plasmid>
    </source>
</reference>
<dbReference type="GO" id="GO:0003723">
    <property type="term" value="F:RNA binding"/>
    <property type="evidence" value="ECO:0007669"/>
    <property type="project" value="UniProtKB-KW"/>
</dbReference>
<dbReference type="KEGG" id="pye:A6J80_21915"/>
<protein>
    <submittedName>
        <fullName evidence="8">Alcohol dehydrogenase</fullName>
    </submittedName>
</protein>
<dbReference type="PROSITE" id="PS01162">
    <property type="entry name" value="QOR_ZETA_CRYSTAL"/>
    <property type="match status" value="1"/>
</dbReference>
<evidence type="ECO:0000313" key="9">
    <source>
        <dbReference type="Proteomes" id="UP000191257"/>
    </source>
</evidence>
<dbReference type="GO" id="GO:0008270">
    <property type="term" value="F:zinc ion binding"/>
    <property type="evidence" value="ECO:0007669"/>
    <property type="project" value="InterPro"/>
</dbReference>
<keyword evidence="8" id="KW-0614">Plasmid</keyword>
<evidence type="ECO:0000256" key="6">
    <source>
        <dbReference type="ARBA" id="ARBA00022990"/>
    </source>
</evidence>
<dbReference type="eggNOG" id="COG0604">
    <property type="taxonomic scope" value="Bacteria"/>
</dbReference>
<sequence length="353" mass="37405">MVLTGHGGIDRLEWRTDWPVPVPKAGEVLVRITACAKNNTDRKVREGLYSTADDGAVTSFAMAGNTLRFPRIQGADVVGHVVAVGKGVSPERIGERGLLDFNIYPDARRNLNLAPDYYGHGADGGYAEYGAFPSDQFHHIPNPDLSDAELATLGLCSWQTGYHMLTSAGVAAGEHVLVTGASGGVGTALIQLCRVIGAVPHAIASPGKADALKALGAETVLDRSGDWPRALAGIAIDAAMDLVGGAMTVPLIQAMCRDLRARRTPPRLSIAGAGGGNVTPLPWTLIYLNQVQIFGVSHGTRAEAEQLIAWIRDGRLKPVLAETLPLSRLHDAEARFTARGTDFVGKMVIVPDQ</sequence>
<dbReference type="PANTHER" id="PTHR44154">
    <property type="entry name" value="QUINONE OXIDOREDUCTASE"/>
    <property type="match status" value="1"/>
</dbReference>
<comment type="subunit">
    <text evidence="2">Homotetramer.</text>
</comment>
<evidence type="ECO:0000259" key="7">
    <source>
        <dbReference type="SMART" id="SM00829"/>
    </source>
</evidence>
<dbReference type="GO" id="GO:0005737">
    <property type="term" value="C:cytoplasm"/>
    <property type="evidence" value="ECO:0007669"/>
    <property type="project" value="UniProtKB-SubCell"/>
</dbReference>
<accession>A0A1V0GYR0</accession>
<evidence type="ECO:0000313" key="8">
    <source>
        <dbReference type="EMBL" id="ARC38958.1"/>
    </source>
</evidence>
<dbReference type="Gene3D" id="3.90.180.10">
    <property type="entry name" value="Medium-chain alcohol dehydrogenases, catalytic domain"/>
    <property type="match status" value="1"/>
</dbReference>
<proteinExistence type="predicted"/>
<dbReference type="AlphaFoldDB" id="A0A1V0GYR0"/>
<dbReference type="InterPro" id="IPR036291">
    <property type="entry name" value="NAD(P)-bd_dom_sf"/>
</dbReference>
<gene>
    <name evidence="8" type="ORF">A6J80_21915</name>
</gene>
<evidence type="ECO:0000256" key="3">
    <source>
        <dbReference type="ARBA" id="ARBA00022490"/>
    </source>
</evidence>
<keyword evidence="9" id="KW-1185">Reference proteome</keyword>
<dbReference type="GO" id="GO:0016491">
    <property type="term" value="F:oxidoreductase activity"/>
    <property type="evidence" value="ECO:0007669"/>
    <property type="project" value="InterPro"/>
</dbReference>
<geneLocation type="plasmid" evidence="8 9">
    <name>unnamed5</name>
</geneLocation>
<dbReference type="PANTHER" id="PTHR44154:SF1">
    <property type="entry name" value="QUINONE OXIDOREDUCTASE"/>
    <property type="match status" value="1"/>
</dbReference>
<dbReference type="SUPFAM" id="SSF51735">
    <property type="entry name" value="NAD(P)-binding Rossmann-fold domains"/>
    <property type="match status" value="1"/>
</dbReference>
<evidence type="ECO:0000256" key="4">
    <source>
        <dbReference type="ARBA" id="ARBA00022857"/>
    </source>
</evidence>
<feature type="domain" description="Enoyl reductase (ER)" evidence="7">
    <location>
        <begin position="7"/>
        <end position="349"/>
    </location>
</feature>
<dbReference type="Pfam" id="PF00107">
    <property type="entry name" value="ADH_zinc_N"/>
    <property type="match status" value="1"/>
</dbReference>
<dbReference type="SMART" id="SM00829">
    <property type="entry name" value="PKS_ER"/>
    <property type="match status" value="1"/>
</dbReference>
<dbReference type="InterPro" id="IPR020843">
    <property type="entry name" value="ER"/>
</dbReference>
<dbReference type="Proteomes" id="UP000191257">
    <property type="component" value="Plasmid unnamed5"/>
</dbReference>
<dbReference type="EMBL" id="CP020445">
    <property type="protein sequence ID" value="ARC38958.1"/>
    <property type="molecule type" value="Genomic_DNA"/>
</dbReference>
<keyword evidence="3" id="KW-0963">Cytoplasm</keyword>
<name>A0A1V0GYR0_9RHOB</name>
<comment type="subcellular location">
    <subcellularLocation>
        <location evidence="1">Cytoplasm</location>
    </subcellularLocation>
</comment>
<evidence type="ECO:0000256" key="1">
    <source>
        <dbReference type="ARBA" id="ARBA00004496"/>
    </source>
</evidence>
<dbReference type="InterPro" id="IPR051603">
    <property type="entry name" value="Zinc-ADH_QOR/CCCR"/>
</dbReference>
<dbReference type="InterPro" id="IPR013149">
    <property type="entry name" value="ADH-like_C"/>
</dbReference>
<dbReference type="InterPro" id="IPR002364">
    <property type="entry name" value="Quin_OxRdtase/zeta-crystal_CS"/>
</dbReference>
<dbReference type="Pfam" id="PF08240">
    <property type="entry name" value="ADH_N"/>
    <property type="match status" value="1"/>
</dbReference>